<comment type="caution">
    <text evidence="1">The sequence shown here is derived from an EMBL/GenBank/DDBJ whole genome shotgun (WGS) entry which is preliminary data.</text>
</comment>
<reference evidence="1 2" key="1">
    <citation type="journal article" date="2021" name="Commun. Biol.">
        <title>Genomic insights into the host specific adaptation of the Pneumocystis genus.</title>
        <authorList>
            <person name="Cisse O.H."/>
            <person name="Ma L."/>
            <person name="Dekker J.P."/>
            <person name="Khil P.P."/>
            <person name="Youn J.-H."/>
            <person name="Brenchley J.M."/>
            <person name="Blair R."/>
            <person name="Pahar B."/>
            <person name="Chabe M."/>
            <person name="Van Rompay K.K.A."/>
            <person name="Keesler R."/>
            <person name="Sukura A."/>
            <person name="Hirsch V."/>
            <person name="Kutty G."/>
            <person name="Liu Y."/>
            <person name="Peng L."/>
            <person name="Chen J."/>
            <person name="Song J."/>
            <person name="Weissenbacher-Lang C."/>
            <person name="Xu J."/>
            <person name="Upham N.S."/>
            <person name="Stajich J.E."/>
            <person name="Cuomo C.A."/>
            <person name="Cushion M.T."/>
            <person name="Kovacs J.A."/>
        </authorList>
    </citation>
    <scope>NUCLEOTIDE SEQUENCE [LARGE SCALE GENOMIC DNA]</scope>
    <source>
        <strain evidence="1 2">RABM</strain>
    </source>
</reference>
<sequence length="524" mass="60841">MSKRRLSEGSEASIHENKPSDQHLYAEEKDLSLFPEKNGNFGDKKNDLIDANNDEKLSDNTETSEVEIESKPEHPLDMYLDTVDRTRLDFDFEKLCSISLSNLNVYACLICGKYFQGRGRSSYAYFHSLDEAHHVYINLHSLKIYVLPESYEVHTNALDDIKYVLNPTYTKEQVMTMDTNTEPSYDLDNKKYFPGFVGLNNIKQNNYLNCVIQALSHVTPFRNYFILENFSGKSELVQRLSILIRKIWNAKAFRGHVSPHELLQEVTSVSGKQFKLTEQSDPLEFLSWLLNVIHIDLGGSKTKAGSSVIHRIFQGKVRIQSQKIIARSDANDADRLRFEVGREIQENISPFLFLTLDLPMPPLLQDEFEDNIIPQVALSTLLAKYDGVTSQELSGQRKRYKIKTLPPFLIFHIKRFTRNNWRDEKNPTIVNFPVKDLDMRGYVDPTHLSNSSTVYDLCANIVHETVSSIEGEKRVFRTQVRNKSTDIWYQIQDLYVEEIPKEMIFLNESYIQIWERRSRLKKDK</sequence>
<dbReference type="EMBL" id="JABTEG010000021">
    <property type="protein sequence ID" value="KAG4303815.1"/>
    <property type="molecule type" value="Genomic_DNA"/>
</dbReference>
<organism evidence="1 2">
    <name type="scientific">Pneumocystis oryctolagi</name>
    <dbReference type="NCBI Taxonomy" id="42067"/>
    <lineage>
        <taxon>Eukaryota</taxon>
        <taxon>Fungi</taxon>
        <taxon>Dikarya</taxon>
        <taxon>Ascomycota</taxon>
        <taxon>Taphrinomycotina</taxon>
        <taxon>Pneumocystomycetes</taxon>
        <taxon>Pneumocystaceae</taxon>
        <taxon>Pneumocystis</taxon>
    </lineage>
</organism>
<proteinExistence type="predicted"/>
<accession>A0ACB7C8S3</accession>
<protein>
    <submittedName>
        <fullName evidence="1">Uncharacterized protein</fullName>
    </submittedName>
</protein>
<evidence type="ECO:0000313" key="1">
    <source>
        <dbReference type="EMBL" id="KAG4303815.1"/>
    </source>
</evidence>
<dbReference type="Proteomes" id="UP000768646">
    <property type="component" value="Unassembled WGS sequence"/>
</dbReference>
<name>A0ACB7C8S3_9ASCO</name>
<gene>
    <name evidence="1" type="ORF">PORY_002778</name>
</gene>
<evidence type="ECO:0000313" key="2">
    <source>
        <dbReference type="Proteomes" id="UP000768646"/>
    </source>
</evidence>
<keyword evidence="2" id="KW-1185">Reference proteome</keyword>